<dbReference type="HOGENOM" id="CLU_042923_7_1_5"/>
<accession>Q1GNU4</accession>
<dbReference type="GO" id="GO:0008932">
    <property type="term" value="F:lytic endotransglycosylase activity"/>
    <property type="evidence" value="ECO:0007669"/>
    <property type="project" value="UniProtKB-UniRule"/>
</dbReference>
<protein>
    <recommendedName>
        <fullName evidence="3">Endolytic peptidoglycan transglycosylase RlpA</fullName>
        <ecNumber evidence="3">4.2.2.-</ecNumber>
    </recommendedName>
</protein>
<keyword evidence="7" id="KW-1185">Reference proteome</keyword>
<dbReference type="InterPro" id="IPR009009">
    <property type="entry name" value="RlpA-like_DPBB"/>
</dbReference>
<dbReference type="GO" id="GO:0000270">
    <property type="term" value="P:peptidoglycan metabolic process"/>
    <property type="evidence" value="ECO:0007669"/>
    <property type="project" value="UniProtKB-UniRule"/>
</dbReference>
<evidence type="ECO:0000256" key="2">
    <source>
        <dbReference type="ARBA" id="ARBA00023316"/>
    </source>
</evidence>
<comment type="function">
    <text evidence="3">Lytic transglycosylase with a strong preference for naked glycan strands that lack stem peptides.</text>
</comment>
<dbReference type="Proteomes" id="UP000006578">
    <property type="component" value="Chromosome"/>
</dbReference>
<evidence type="ECO:0000256" key="1">
    <source>
        <dbReference type="ARBA" id="ARBA00023239"/>
    </source>
</evidence>
<keyword evidence="3" id="KW-0732">Signal</keyword>
<dbReference type="NCBIfam" id="TIGR00413">
    <property type="entry name" value="rlpA"/>
    <property type="match status" value="1"/>
</dbReference>
<dbReference type="Pfam" id="PF03330">
    <property type="entry name" value="DPBB_1"/>
    <property type="match status" value="1"/>
</dbReference>
<dbReference type="PANTHER" id="PTHR34183">
    <property type="entry name" value="ENDOLYTIC PEPTIDOGLYCAN TRANSGLYCOSYLASE RLPA"/>
    <property type="match status" value="1"/>
</dbReference>
<dbReference type="eggNOG" id="COG0797">
    <property type="taxonomic scope" value="Bacteria"/>
</dbReference>
<keyword evidence="2 3" id="KW-0961">Cell wall biogenesis/degradation</keyword>
<evidence type="ECO:0000313" key="6">
    <source>
        <dbReference type="EMBL" id="ABF54678.1"/>
    </source>
</evidence>
<evidence type="ECO:0000313" key="7">
    <source>
        <dbReference type="Proteomes" id="UP000006578"/>
    </source>
</evidence>
<dbReference type="EC" id="4.2.2.-" evidence="3"/>
<sequence length="134" mass="14076" precursor="true">MRAFSAMLLPLLLTASAAAQEVPIVDEALAEIVPETEIVGGVASYYGNELAGNRTASGERFDPGQLTAAHRTLPFGSMVRVTNVATGDSVVVRINDRGPFAHGRVIDVSHAAAREIGLHRSGTARVKLALLADD</sequence>
<dbReference type="InterPro" id="IPR036908">
    <property type="entry name" value="RlpA-like_sf"/>
</dbReference>
<name>Q1GNU4_SPHAL</name>
<dbReference type="STRING" id="317655.Sala_2973"/>
<dbReference type="SUPFAM" id="SSF50685">
    <property type="entry name" value="Barwin-like endoglucanases"/>
    <property type="match status" value="1"/>
</dbReference>
<reference evidence="6 7" key="1">
    <citation type="journal article" date="2009" name="Proc. Natl. Acad. Sci. U.S.A.">
        <title>The genomic basis of trophic strategy in marine bacteria.</title>
        <authorList>
            <person name="Lauro F.M."/>
            <person name="McDougald D."/>
            <person name="Thomas T."/>
            <person name="Williams T.J."/>
            <person name="Egan S."/>
            <person name="Rice S."/>
            <person name="DeMaere M.Z."/>
            <person name="Ting L."/>
            <person name="Ertan H."/>
            <person name="Johnson J."/>
            <person name="Ferriera S."/>
            <person name="Lapidus A."/>
            <person name="Anderson I."/>
            <person name="Kyrpides N."/>
            <person name="Munk A.C."/>
            <person name="Detter C."/>
            <person name="Han C.S."/>
            <person name="Brown M.V."/>
            <person name="Robb F.T."/>
            <person name="Kjelleberg S."/>
            <person name="Cavicchioli R."/>
        </authorList>
    </citation>
    <scope>NUCLEOTIDE SEQUENCE [LARGE SCALE GENOMIC DNA]</scope>
    <source>
        <strain evidence="7">DSM 13593 / LMG 18877 / RB2256</strain>
    </source>
</reference>
<dbReference type="PANTHER" id="PTHR34183:SF8">
    <property type="entry name" value="ENDOLYTIC PEPTIDOGLYCAN TRANSGLYCOSYLASE RLPA-RELATED"/>
    <property type="match status" value="1"/>
</dbReference>
<proteinExistence type="inferred from homology"/>
<feature type="signal peptide" evidence="3">
    <location>
        <begin position="1"/>
        <end position="19"/>
    </location>
</feature>
<evidence type="ECO:0000259" key="5">
    <source>
        <dbReference type="Pfam" id="PF03330"/>
    </source>
</evidence>
<dbReference type="AlphaFoldDB" id="Q1GNU4"/>
<dbReference type="InterPro" id="IPR034718">
    <property type="entry name" value="RlpA"/>
</dbReference>
<dbReference type="RefSeq" id="WP_011543242.1">
    <property type="nucleotide sequence ID" value="NC_008048.1"/>
</dbReference>
<dbReference type="GO" id="GO:0071555">
    <property type="term" value="P:cell wall organization"/>
    <property type="evidence" value="ECO:0007669"/>
    <property type="project" value="UniProtKB-KW"/>
</dbReference>
<dbReference type="InterPro" id="IPR012997">
    <property type="entry name" value="RplA"/>
</dbReference>
<dbReference type="CDD" id="cd22268">
    <property type="entry name" value="DPBB_RlpA-like"/>
    <property type="match status" value="1"/>
</dbReference>
<dbReference type="EMBL" id="CP000356">
    <property type="protein sequence ID" value="ABF54678.1"/>
    <property type="molecule type" value="Genomic_DNA"/>
</dbReference>
<dbReference type="HAMAP" id="MF_02071">
    <property type="entry name" value="RlpA"/>
    <property type="match status" value="1"/>
</dbReference>
<dbReference type="KEGG" id="sal:Sala_2973"/>
<comment type="similarity">
    <text evidence="3 4">Belongs to the RlpA family.</text>
</comment>
<dbReference type="Gene3D" id="2.40.40.10">
    <property type="entry name" value="RlpA-like domain"/>
    <property type="match status" value="1"/>
</dbReference>
<evidence type="ECO:0000256" key="3">
    <source>
        <dbReference type="HAMAP-Rule" id="MF_02071"/>
    </source>
</evidence>
<keyword evidence="1 3" id="KW-0456">Lyase</keyword>
<feature type="domain" description="RlpA-like protein double-psi beta-barrel" evidence="5">
    <location>
        <begin position="40"/>
        <end position="127"/>
    </location>
</feature>
<feature type="chain" id="PRO_5009992460" description="Endolytic peptidoglycan transglycosylase RlpA" evidence="3">
    <location>
        <begin position="20"/>
        <end position="134"/>
    </location>
</feature>
<keyword evidence="6" id="KW-0449">Lipoprotein</keyword>
<evidence type="ECO:0000256" key="4">
    <source>
        <dbReference type="RuleBase" id="RU003495"/>
    </source>
</evidence>
<gene>
    <name evidence="3" type="primary">rlpA</name>
    <name evidence="6" type="ordered locus">Sala_2973</name>
</gene>
<organism evidence="6 7">
    <name type="scientific">Sphingopyxis alaskensis (strain DSM 13593 / LMG 18877 / RB2256)</name>
    <name type="common">Sphingomonas alaskensis</name>
    <dbReference type="NCBI Taxonomy" id="317655"/>
    <lineage>
        <taxon>Bacteria</taxon>
        <taxon>Pseudomonadati</taxon>
        <taxon>Pseudomonadota</taxon>
        <taxon>Alphaproteobacteria</taxon>
        <taxon>Sphingomonadales</taxon>
        <taxon>Sphingomonadaceae</taxon>
        <taxon>Sphingopyxis</taxon>
    </lineage>
</organism>
<dbReference type="OrthoDB" id="9779128at2"/>